<dbReference type="InterPro" id="IPR005828">
    <property type="entry name" value="MFS_sugar_transport-like"/>
</dbReference>
<comment type="subcellular location">
    <subcellularLocation>
        <location evidence="1">Membrane</location>
        <topology evidence="1">Multi-pass membrane protein</topology>
    </subcellularLocation>
</comment>
<feature type="transmembrane region" description="Helical" evidence="5">
    <location>
        <begin position="87"/>
        <end position="106"/>
    </location>
</feature>
<feature type="transmembrane region" description="Helical" evidence="5">
    <location>
        <begin position="379"/>
        <end position="398"/>
    </location>
</feature>
<evidence type="ECO:0000313" key="8">
    <source>
        <dbReference type="Proteomes" id="UP001596104"/>
    </source>
</evidence>
<dbReference type="RefSeq" id="WP_377006137.1">
    <property type="nucleotide sequence ID" value="NZ_JBHSLV010000004.1"/>
</dbReference>
<evidence type="ECO:0000256" key="5">
    <source>
        <dbReference type="SAM" id="Phobius"/>
    </source>
</evidence>
<reference evidence="8" key="1">
    <citation type="journal article" date="2019" name="Int. J. Syst. Evol. Microbiol.">
        <title>The Global Catalogue of Microorganisms (GCM) 10K type strain sequencing project: providing services to taxonomists for standard genome sequencing and annotation.</title>
        <authorList>
            <consortium name="The Broad Institute Genomics Platform"/>
            <consortium name="The Broad Institute Genome Sequencing Center for Infectious Disease"/>
            <person name="Wu L."/>
            <person name="Ma J."/>
        </authorList>
    </citation>
    <scope>NUCLEOTIDE SEQUENCE [LARGE SCALE GENOMIC DNA]</scope>
    <source>
        <strain evidence="8">CGMCC 1.16326</strain>
    </source>
</reference>
<evidence type="ECO:0000256" key="3">
    <source>
        <dbReference type="ARBA" id="ARBA00022989"/>
    </source>
</evidence>
<dbReference type="PANTHER" id="PTHR23508:SF10">
    <property type="entry name" value="CARBOXYLIC ACID TRANSPORTER PROTEIN HOMOLOG"/>
    <property type="match status" value="1"/>
</dbReference>
<sequence>MSVNTIGARLDRLPITPLHRKIFGLVAVGMFFEGFDIYIAASVLGAAYKSGFSTLAQNGLFISATFVGMTLGALLTGFWGDRYGRRVTYQTNLILFGAAALASAFAPNMETLIVLRFLMGLGLGAEAVVGYSIITEFFPARVRGRWSGFIGTLVTAGLPASALTAWLLVPTFGWRVMFVLGALGALVAWLLRRDLPESPRWLAAAGREAEAEALVAKLEQTASDMGPLPPVQASTADEVPLGAGQLFRRPYLTRLIVGCIALMVVNTLIYGFITWLPTFFVGQGESIARSTGFALVMAFGGPIGASLGAVSADAFGRRPTIIGASAIAIVLSVLFGLSASSTMAAVIGFLLTIPIYVLVAALFAIYVPELFPTAFRLRGVGLCNAAGRSASIVVPLFIGPLFSQYGVGGVLALMASALMIMILVVGTLGIEPRRQGAEEGVRVAA</sequence>
<organism evidence="7 8">
    <name type="scientific">Bosea vestrisii</name>
    <dbReference type="NCBI Taxonomy" id="151416"/>
    <lineage>
        <taxon>Bacteria</taxon>
        <taxon>Pseudomonadati</taxon>
        <taxon>Pseudomonadota</taxon>
        <taxon>Alphaproteobacteria</taxon>
        <taxon>Hyphomicrobiales</taxon>
        <taxon>Boseaceae</taxon>
        <taxon>Bosea</taxon>
    </lineage>
</organism>
<dbReference type="PROSITE" id="PS50850">
    <property type="entry name" value="MFS"/>
    <property type="match status" value="1"/>
</dbReference>
<feature type="transmembrane region" description="Helical" evidence="5">
    <location>
        <begin position="146"/>
        <end position="166"/>
    </location>
</feature>
<dbReference type="PROSITE" id="PS00217">
    <property type="entry name" value="SUGAR_TRANSPORT_2"/>
    <property type="match status" value="1"/>
</dbReference>
<keyword evidence="8" id="KW-1185">Reference proteome</keyword>
<dbReference type="InterPro" id="IPR005829">
    <property type="entry name" value="Sugar_transporter_CS"/>
</dbReference>
<dbReference type="PROSITE" id="PS00216">
    <property type="entry name" value="SUGAR_TRANSPORT_1"/>
    <property type="match status" value="1"/>
</dbReference>
<feature type="transmembrane region" description="Helical" evidence="5">
    <location>
        <begin position="112"/>
        <end position="134"/>
    </location>
</feature>
<feature type="transmembrane region" description="Helical" evidence="5">
    <location>
        <begin position="60"/>
        <end position="80"/>
    </location>
</feature>
<proteinExistence type="predicted"/>
<keyword evidence="3 5" id="KW-1133">Transmembrane helix</keyword>
<keyword evidence="2 5" id="KW-0812">Transmembrane</keyword>
<feature type="domain" description="Major facilitator superfamily (MFS) profile" evidence="6">
    <location>
        <begin position="22"/>
        <end position="433"/>
    </location>
</feature>
<feature type="transmembrane region" description="Helical" evidence="5">
    <location>
        <begin position="293"/>
        <end position="312"/>
    </location>
</feature>
<evidence type="ECO:0000256" key="1">
    <source>
        <dbReference type="ARBA" id="ARBA00004141"/>
    </source>
</evidence>
<dbReference type="PANTHER" id="PTHR23508">
    <property type="entry name" value="CARBOXYLIC ACID TRANSPORTER PROTEIN HOMOLOG"/>
    <property type="match status" value="1"/>
</dbReference>
<feature type="transmembrane region" description="Helical" evidence="5">
    <location>
        <begin position="172"/>
        <end position="191"/>
    </location>
</feature>
<dbReference type="EMBL" id="JBHSLV010000004">
    <property type="protein sequence ID" value="MFC5391316.1"/>
    <property type="molecule type" value="Genomic_DNA"/>
</dbReference>
<feature type="transmembrane region" description="Helical" evidence="5">
    <location>
        <begin position="410"/>
        <end position="430"/>
    </location>
</feature>
<dbReference type="SUPFAM" id="SSF103473">
    <property type="entry name" value="MFS general substrate transporter"/>
    <property type="match status" value="1"/>
</dbReference>
<dbReference type="CDD" id="cd17316">
    <property type="entry name" value="MFS_SV2_like"/>
    <property type="match status" value="1"/>
</dbReference>
<dbReference type="InterPro" id="IPR020846">
    <property type="entry name" value="MFS_dom"/>
</dbReference>
<dbReference type="InterPro" id="IPR036259">
    <property type="entry name" value="MFS_trans_sf"/>
</dbReference>
<dbReference type="Gene3D" id="1.20.1250.20">
    <property type="entry name" value="MFS general substrate transporter like domains"/>
    <property type="match status" value="1"/>
</dbReference>
<evidence type="ECO:0000256" key="2">
    <source>
        <dbReference type="ARBA" id="ARBA00022692"/>
    </source>
</evidence>
<comment type="caution">
    <text evidence="7">The sequence shown here is derived from an EMBL/GenBank/DDBJ whole genome shotgun (WGS) entry which is preliminary data.</text>
</comment>
<protein>
    <submittedName>
        <fullName evidence="7">MFS transporter</fullName>
    </submittedName>
</protein>
<dbReference type="Pfam" id="PF00083">
    <property type="entry name" value="Sugar_tr"/>
    <property type="match status" value="1"/>
</dbReference>
<name>A0ABW0H2T6_9HYPH</name>
<evidence type="ECO:0000256" key="4">
    <source>
        <dbReference type="ARBA" id="ARBA00023136"/>
    </source>
</evidence>
<feature type="transmembrane region" description="Helical" evidence="5">
    <location>
        <begin position="255"/>
        <end position="273"/>
    </location>
</feature>
<gene>
    <name evidence="7" type="ORF">ACFPPC_01545</name>
</gene>
<evidence type="ECO:0000313" key="7">
    <source>
        <dbReference type="EMBL" id="MFC5391316.1"/>
    </source>
</evidence>
<keyword evidence="4 5" id="KW-0472">Membrane</keyword>
<dbReference type="Proteomes" id="UP001596104">
    <property type="component" value="Unassembled WGS sequence"/>
</dbReference>
<feature type="transmembrane region" description="Helical" evidence="5">
    <location>
        <begin position="343"/>
        <end position="367"/>
    </location>
</feature>
<evidence type="ECO:0000259" key="6">
    <source>
        <dbReference type="PROSITE" id="PS50850"/>
    </source>
</evidence>
<accession>A0ABW0H2T6</accession>
<feature type="transmembrane region" description="Helical" evidence="5">
    <location>
        <begin position="319"/>
        <end position="337"/>
    </location>
</feature>
<feature type="transmembrane region" description="Helical" evidence="5">
    <location>
        <begin position="22"/>
        <end position="48"/>
    </location>
</feature>